<evidence type="ECO:0000256" key="5">
    <source>
        <dbReference type="ARBA" id="ARBA00037900"/>
    </source>
</evidence>
<dbReference type="InterPro" id="IPR052347">
    <property type="entry name" value="Isochorismatase_Nicotinamidase"/>
</dbReference>
<dbReference type="SUPFAM" id="SSF52499">
    <property type="entry name" value="Isochorismatase-like hydrolases"/>
    <property type="match status" value="1"/>
</dbReference>
<gene>
    <name evidence="10" type="primary">pncA</name>
    <name evidence="10" type="ORF">GNY06_10945</name>
</gene>
<comment type="pathway">
    <text evidence="5">Cofactor biosynthesis; nicotinate biosynthesis; nicotinate from nicotinamide: step 1/1.</text>
</comment>
<sequence length="201" mass="22581">MKKALIIVDVQNDFCEGGTLAVSGAHEIIPYINSLMEDDTYSQIILTQDYHPPHHKSFASHHNKKVGESIILNGIPQFMWPDHCVQGTWGAEFHPQLHYPKASHIIQKGTNPEIDSYSAFQDNHQLTKTGLTDFLRSHDIELVEVAGLALDYCVRATCLDAAQEGFITCLHFQGTRAVNIKPENEKNTLYELIQQKVSILA</sequence>
<comment type="similarity">
    <text evidence="1">Belongs to the isochorismatase family.</text>
</comment>
<dbReference type="NCBIfam" id="NF008623">
    <property type="entry name" value="PRK11609.1"/>
    <property type="match status" value="1"/>
</dbReference>
<dbReference type="Proteomes" id="UP000553459">
    <property type="component" value="Unassembled WGS sequence"/>
</dbReference>
<dbReference type="GO" id="GO:0019363">
    <property type="term" value="P:pyridine nucleotide biosynthetic process"/>
    <property type="evidence" value="ECO:0007669"/>
    <property type="project" value="UniProtKB-KW"/>
</dbReference>
<evidence type="ECO:0000313" key="11">
    <source>
        <dbReference type="Proteomes" id="UP000553459"/>
    </source>
</evidence>
<keyword evidence="4 10" id="KW-0378">Hydrolase</keyword>
<keyword evidence="3" id="KW-0479">Metal-binding</keyword>
<reference evidence="10 11" key="1">
    <citation type="submission" date="2019-11" db="EMBL/GenBank/DDBJ databases">
        <title>Characterization of Elizabethkingia argenteiflava sp. nov., isolated from inner surface of Soybean Pods.</title>
        <authorList>
            <person name="Mo S."/>
        </authorList>
    </citation>
    <scope>NUCLEOTIDE SEQUENCE [LARGE SCALE GENOMIC DNA]</scope>
    <source>
        <strain evidence="10 11">YB22</strain>
    </source>
</reference>
<dbReference type="EMBL" id="JAAABJ010000629">
    <property type="protein sequence ID" value="NAW51857.1"/>
    <property type="molecule type" value="Genomic_DNA"/>
</dbReference>
<dbReference type="EC" id="3.5.1.19" evidence="6"/>
<evidence type="ECO:0000256" key="4">
    <source>
        <dbReference type="ARBA" id="ARBA00022801"/>
    </source>
</evidence>
<dbReference type="GO" id="GO:0008936">
    <property type="term" value="F:nicotinamidase activity"/>
    <property type="evidence" value="ECO:0007669"/>
    <property type="project" value="UniProtKB-EC"/>
</dbReference>
<evidence type="ECO:0000256" key="2">
    <source>
        <dbReference type="ARBA" id="ARBA00022642"/>
    </source>
</evidence>
<accession>A0A845PZK0</accession>
<dbReference type="Gene3D" id="3.40.50.850">
    <property type="entry name" value="Isochorismatase-like"/>
    <property type="match status" value="1"/>
</dbReference>
<dbReference type="FunFam" id="3.40.50.850:FF:000006">
    <property type="entry name" value="Bifunctional pyrazinamidase/nicotinamidase"/>
    <property type="match status" value="1"/>
</dbReference>
<proteinExistence type="inferred from homology"/>
<dbReference type="Pfam" id="PF00857">
    <property type="entry name" value="Isochorismatase"/>
    <property type="match status" value="1"/>
</dbReference>
<comment type="caution">
    <text evidence="10">The sequence shown here is derived from an EMBL/GenBank/DDBJ whole genome shotgun (WGS) entry which is preliminary data.</text>
</comment>
<dbReference type="RefSeq" id="WP_166520109.1">
    <property type="nucleotide sequence ID" value="NZ_JAAABJ010000629.1"/>
</dbReference>
<name>A0A845PZK0_9FLAO</name>
<dbReference type="InterPro" id="IPR036380">
    <property type="entry name" value="Isochorismatase-like_sf"/>
</dbReference>
<dbReference type="InterPro" id="IPR000868">
    <property type="entry name" value="Isochorismatase-like_dom"/>
</dbReference>
<keyword evidence="2" id="KW-0662">Pyridine nucleotide biosynthesis</keyword>
<feature type="domain" description="Isochorismatase-like" evidence="9">
    <location>
        <begin position="4"/>
        <end position="171"/>
    </location>
</feature>
<evidence type="ECO:0000256" key="3">
    <source>
        <dbReference type="ARBA" id="ARBA00022723"/>
    </source>
</evidence>
<keyword evidence="11" id="KW-1185">Reference proteome</keyword>
<dbReference type="AlphaFoldDB" id="A0A845PZK0"/>
<dbReference type="PANTHER" id="PTHR11080">
    <property type="entry name" value="PYRAZINAMIDASE/NICOTINAMIDASE"/>
    <property type="match status" value="1"/>
</dbReference>
<organism evidence="10 11">
    <name type="scientific">Elizabethkingia argenteiflava</name>
    <dbReference type="NCBI Taxonomy" id="2681556"/>
    <lineage>
        <taxon>Bacteria</taxon>
        <taxon>Pseudomonadati</taxon>
        <taxon>Bacteroidota</taxon>
        <taxon>Flavobacteriia</taxon>
        <taxon>Flavobacteriales</taxon>
        <taxon>Weeksellaceae</taxon>
        <taxon>Elizabethkingia</taxon>
    </lineage>
</organism>
<protein>
    <recommendedName>
        <fullName evidence="8">Nicotinamidase</fullName>
        <ecNumber evidence="6">3.5.1.19</ecNumber>
    </recommendedName>
    <alternativeName>
        <fullName evidence="7">Nicotinamide deamidase</fullName>
    </alternativeName>
</protein>
<dbReference type="CDD" id="cd01011">
    <property type="entry name" value="nicotinamidase"/>
    <property type="match status" value="1"/>
</dbReference>
<dbReference type="GO" id="GO:0046872">
    <property type="term" value="F:metal ion binding"/>
    <property type="evidence" value="ECO:0007669"/>
    <property type="project" value="UniProtKB-KW"/>
</dbReference>
<dbReference type="PANTHER" id="PTHR11080:SF2">
    <property type="entry name" value="LD05707P"/>
    <property type="match status" value="1"/>
</dbReference>
<evidence type="ECO:0000256" key="6">
    <source>
        <dbReference type="ARBA" id="ARBA00039017"/>
    </source>
</evidence>
<evidence type="ECO:0000313" key="10">
    <source>
        <dbReference type="EMBL" id="NAW51857.1"/>
    </source>
</evidence>
<evidence type="ECO:0000256" key="7">
    <source>
        <dbReference type="ARBA" id="ARBA00043224"/>
    </source>
</evidence>
<evidence type="ECO:0000256" key="1">
    <source>
        <dbReference type="ARBA" id="ARBA00006336"/>
    </source>
</evidence>
<evidence type="ECO:0000256" key="8">
    <source>
        <dbReference type="ARBA" id="ARBA00072277"/>
    </source>
</evidence>
<evidence type="ECO:0000259" key="9">
    <source>
        <dbReference type="Pfam" id="PF00857"/>
    </source>
</evidence>